<evidence type="ECO:0000259" key="7">
    <source>
        <dbReference type="PROSITE" id="PS50850"/>
    </source>
</evidence>
<evidence type="ECO:0000256" key="4">
    <source>
        <dbReference type="ARBA" id="ARBA00022989"/>
    </source>
</evidence>
<organism evidence="8 9">
    <name type="scientific">Halopseudomonas sabulinigri</name>
    <dbReference type="NCBI Taxonomy" id="472181"/>
    <lineage>
        <taxon>Bacteria</taxon>
        <taxon>Pseudomonadati</taxon>
        <taxon>Pseudomonadota</taxon>
        <taxon>Gammaproteobacteria</taxon>
        <taxon>Pseudomonadales</taxon>
        <taxon>Pseudomonadaceae</taxon>
        <taxon>Halopseudomonas</taxon>
    </lineage>
</organism>
<dbReference type="SUPFAM" id="SSF103473">
    <property type="entry name" value="MFS general substrate transporter"/>
    <property type="match status" value="1"/>
</dbReference>
<proteinExistence type="predicted"/>
<feature type="transmembrane region" description="Helical" evidence="6">
    <location>
        <begin position="12"/>
        <end position="36"/>
    </location>
</feature>
<evidence type="ECO:0000256" key="3">
    <source>
        <dbReference type="ARBA" id="ARBA00022692"/>
    </source>
</evidence>
<dbReference type="InterPro" id="IPR011701">
    <property type="entry name" value="MFS"/>
</dbReference>
<feature type="transmembrane region" description="Helical" evidence="6">
    <location>
        <begin position="272"/>
        <end position="293"/>
    </location>
</feature>
<feature type="transmembrane region" description="Helical" evidence="6">
    <location>
        <begin position="104"/>
        <end position="126"/>
    </location>
</feature>
<gene>
    <name evidence="8" type="ORF">NBRC116187_20600</name>
</gene>
<name>A0ABP9ZQG1_9GAMM</name>
<feature type="domain" description="Major facilitator superfamily (MFS) profile" evidence="7">
    <location>
        <begin position="10"/>
        <end position="397"/>
    </location>
</feature>
<comment type="subcellular location">
    <subcellularLocation>
        <location evidence="1">Cell membrane</location>
        <topology evidence="1">Multi-pass membrane protein</topology>
    </subcellularLocation>
</comment>
<feature type="transmembrane region" description="Helical" evidence="6">
    <location>
        <begin position="208"/>
        <end position="227"/>
    </location>
</feature>
<feature type="transmembrane region" description="Helical" evidence="6">
    <location>
        <begin position="165"/>
        <end position="187"/>
    </location>
</feature>
<dbReference type="PANTHER" id="PTHR43124">
    <property type="entry name" value="PURINE EFFLUX PUMP PBUE"/>
    <property type="match status" value="1"/>
</dbReference>
<feature type="transmembrane region" description="Helical" evidence="6">
    <location>
        <begin position="239"/>
        <end position="260"/>
    </location>
</feature>
<dbReference type="PANTHER" id="PTHR43124:SF3">
    <property type="entry name" value="CHLORAMPHENICOL EFFLUX PUMP RV0191"/>
    <property type="match status" value="1"/>
</dbReference>
<dbReference type="Pfam" id="PF07690">
    <property type="entry name" value="MFS_1"/>
    <property type="match status" value="1"/>
</dbReference>
<keyword evidence="2" id="KW-1003">Cell membrane</keyword>
<protein>
    <submittedName>
        <fullName evidence="8">MFS transporter</fullName>
    </submittedName>
</protein>
<feature type="transmembrane region" description="Helical" evidence="6">
    <location>
        <begin position="79"/>
        <end position="98"/>
    </location>
</feature>
<dbReference type="InterPro" id="IPR050189">
    <property type="entry name" value="MFS_Efflux_Transporters"/>
</dbReference>
<feature type="transmembrane region" description="Helical" evidence="6">
    <location>
        <begin position="138"/>
        <end position="159"/>
    </location>
</feature>
<dbReference type="EMBL" id="BAABWD010000002">
    <property type="protein sequence ID" value="GAA6131700.1"/>
    <property type="molecule type" value="Genomic_DNA"/>
</dbReference>
<comment type="caution">
    <text evidence="8">The sequence shown here is derived from an EMBL/GenBank/DDBJ whole genome shotgun (WGS) entry which is preliminary data.</text>
</comment>
<dbReference type="InterPro" id="IPR020846">
    <property type="entry name" value="MFS_dom"/>
</dbReference>
<evidence type="ECO:0000256" key="1">
    <source>
        <dbReference type="ARBA" id="ARBA00004651"/>
    </source>
</evidence>
<dbReference type="Proteomes" id="UP001486808">
    <property type="component" value="Unassembled WGS sequence"/>
</dbReference>
<accession>A0ABP9ZQG1</accession>
<evidence type="ECO:0000256" key="5">
    <source>
        <dbReference type="ARBA" id="ARBA00023136"/>
    </source>
</evidence>
<feature type="transmembrane region" description="Helical" evidence="6">
    <location>
        <begin position="365"/>
        <end position="393"/>
    </location>
</feature>
<evidence type="ECO:0000313" key="8">
    <source>
        <dbReference type="EMBL" id="GAA6131700.1"/>
    </source>
</evidence>
<reference evidence="8 9" key="1">
    <citation type="submission" date="2024-04" db="EMBL/GenBank/DDBJ databases">
        <title>Draft genome sequence of Halopseudomonas sabulinigri NBRC 116187.</title>
        <authorList>
            <person name="Miyakawa T."/>
            <person name="Kusuya Y."/>
            <person name="Miura T."/>
        </authorList>
    </citation>
    <scope>NUCLEOTIDE SEQUENCE [LARGE SCALE GENOMIC DNA]</scope>
    <source>
        <strain evidence="8 9">4NH20-0042</strain>
    </source>
</reference>
<feature type="transmembrane region" description="Helical" evidence="6">
    <location>
        <begin position="339"/>
        <end position="359"/>
    </location>
</feature>
<sequence>MSALAAPGRDRVTLNLAMLINMLSIGSTMMVMPLAADLAAPLDMPLQHSGYIAGLAGLAAAISSWFSAPWLDRFARRPLLVSLATLRFLVLLACGWVTTSTQLMWLFALSGVFAGPMAATLMASVVDMTPPAQRGRQLAYVAMGFSLAGIAVVPVALGLSQWLSWRWAFIAIGGAGLLLTLLVAMLFPLLDEHRAKRPGRLRFRTEPLWLWAMLVVGLQAGAHSLLIPHFASYFRFNLSVAQGVIPLLFLLGGLASMAAMQLSGRLIDRGQALTAVIGSNLLLMFATLIGFVWEQMLLPLILVFPLFMAASSARFSAAQTITAAIPPPEQRAGFMGWQNTLAGLASGAASVAGGFWLSSAPDGMLIGYSTLALLSLMGVAAAFFGTVMIVLGLRQPHSDSEVREA</sequence>
<evidence type="ECO:0000256" key="2">
    <source>
        <dbReference type="ARBA" id="ARBA00022475"/>
    </source>
</evidence>
<dbReference type="InterPro" id="IPR036259">
    <property type="entry name" value="MFS_trans_sf"/>
</dbReference>
<dbReference type="RefSeq" id="WP_353388346.1">
    <property type="nucleotide sequence ID" value="NZ_BAABWD010000002.1"/>
</dbReference>
<evidence type="ECO:0000313" key="9">
    <source>
        <dbReference type="Proteomes" id="UP001486808"/>
    </source>
</evidence>
<keyword evidence="4 6" id="KW-1133">Transmembrane helix</keyword>
<keyword evidence="5 6" id="KW-0472">Membrane</keyword>
<keyword evidence="3 6" id="KW-0812">Transmembrane</keyword>
<feature type="transmembrane region" description="Helical" evidence="6">
    <location>
        <begin position="48"/>
        <end position="67"/>
    </location>
</feature>
<dbReference type="PROSITE" id="PS50850">
    <property type="entry name" value="MFS"/>
    <property type="match status" value="1"/>
</dbReference>
<feature type="transmembrane region" description="Helical" evidence="6">
    <location>
        <begin position="299"/>
        <end position="318"/>
    </location>
</feature>
<evidence type="ECO:0000256" key="6">
    <source>
        <dbReference type="SAM" id="Phobius"/>
    </source>
</evidence>
<dbReference type="Gene3D" id="1.20.1250.20">
    <property type="entry name" value="MFS general substrate transporter like domains"/>
    <property type="match status" value="1"/>
</dbReference>
<keyword evidence="9" id="KW-1185">Reference proteome</keyword>